<proteinExistence type="inferred from homology"/>
<reference evidence="3 4" key="1">
    <citation type="submission" date="2023-05" db="EMBL/GenBank/DDBJ databases">
        <title>A 100% complete, gapless, phased diploid assembly of the Scenedesmus obliquus UTEX 3031 genome.</title>
        <authorList>
            <person name="Biondi T.C."/>
            <person name="Hanschen E.R."/>
            <person name="Kwon T."/>
            <person name="Eng W."/>
            <person name="Kruse C.P.S."/>
            <person name="Koehler S.I."/>
            <person name="Kunde Y."/>
            <person name="Gleasner C.D."/>
            <person name="You Mak K.T."/>
            <person name="Polle J."/>
            <person name="Hovde B.T."/>
            <person name="Starkenburg S.R."/>
        </authorList>
    </citation>
    <scope>NUCLEOTIDE SEQUENCE [LARGE SCALE GENOMIC DNA]</scope>
    <source>
        <strain evidence="3 4">DOE0152z</strain>
    </source>
</reference>
<comment type="subcellular location">
    <subcellularLocation>
        <location evidence="1">Membrane</location>
        <topology evidence="1">Multi-pass membrane protein</topology>
    </subcellularLocation>
</comment>
<evidence type="ECO:0000256" key="1">
    <source>
        <dbReference type="RuleBase" id="RU362006"/>
    </source>
</evidence>
<dbReference type="InterPro" id="IPR004345">
    <property type="entry name" value="TB2_DP1_HVA22"/>
</dbReference>
<evidence type="ECO:0000313" key="4">
    <source>
        <dbReference type="Proteomes" id="UP001244341"/>
    </source>
</evidence>
<organism evidence="3 4">
    <name type="scientific">Tetradesmus obliquus</name>
    <name type="common">Green alga</name>
    <name type="synonym">Acutodesmus obliquus</name>
    <dbReference type="NCBI Taxonomy" id="3088"/>
    <lineage>
        <taxon>Eukaryota</taxon>
        <taxon>Viridiplantae</taxon>
        <taxon>Chlorophyta</taxon>
        <taxon>core chlorophytes</taxon>
        <taxon>Chlorophyceae</taxon>
        <taxon>CS clade</taxon>
        <taxon>Sphaeropleales</taxon>
        <taxon>Scenedesmaceae</taxon>
        <taxon>Tetradesmus</taxon>
    </lineage>
</organism>
<feature type="region of interest" description="Disordered" evidence="2">
    <location>
        <begin position="35"/>
        <end position="64"/>
    </location>
</feature>
<dbReference type="PANTHER" id="PTHR12300:SF117">
    <property type="entry name" value="LP05237P-RELATED"/>
    <property type="match status" value="1"/>
</dbReference>
<gene>
    <name evidence="3" type="ORF">OEZ85_002451</name>
</gene>
<sequence length="159" mass="17283">MVSTGPQLAAVVAGVAAATSLTKLVLWVPYPVEPDDSGSSGDSDDSDDLVMAGPVDAGHSDDSDVEEDQQAAAAYLTYIAIEHKGNEDVRNWAVYWATLALLSCSHSALDCVLCWLPFYNLLKLGFLLALWHPNTQLALWLYDRSVGQLLGSNEVRLWF</sequence>
<dbReference type="Pfam" id="PF03134">
    <property type="entry name" value="TB2_DP1_HVA22"/>
    <property type="match status" value="1"/>
</dbReference>
<dbReference type="PANTHER" id="PTHR12300">
    <property type="entry name" value="HVA22-LIKE PROTEINS"/>
    <property type="match status" value="1"/>
</dbReference>
<protein>
    <recommendedName>
        <fullName evidence="1">HVA22-like protein</fullName>
    </recommendedName>
</protein>
<comment type="similarity">
    <text evidence="1">Belongs to the DP1 family.</text>
</comment>
<accession>A0ABY8TYD2</accession>
<name>A0ABY8TYD2_TETOB</name>
<dbReference type="EMBL" id="CP126212">
    <property type="protein sequence ID" value="WIA13879.1"/>
    <property type="molecule type" value="Genomic_DNA"/>
</dbReference>
<evidence type="ECO:0000313" key="3">
    <source>
        <dbReference type="EMBL" id="WIA13879.1"/>
    </source>
</evidence>
<dbReference type="Proteomes" id="UP001244341">
    <property type="component" value="Chromosome 5b"/>
</dbReference>
<evidence type="ECO:0000256" key="2">
    <source>
        <dbReference type="SAM" id="MobiDB-lite"/>
    </source>
</evidence>
<keyword evidence="4" id="KW-1185">Reference proteome</keyword>